<organism evidence="1 2">
    <name type="scientific">Hibiscus sabdariffa</name>
    <name type="common">roselle</name>
    <dbReference type="NCBI Taxonomy" id="183260"/>
    <lineage>
        <taxon>Eukaryota</taxon>
        <taxon>Viridiplantae</taxon>
        <taxon>Streptophyta</taxon>
        <taxon>Embryophyta</taxon>
        <taxon>Tracheophyta</taxon>
        <taxon>Spermatophyta</taxon>
        <taxon>Magnoliopsida</taxon>
        <taxon>eudicotyledons</taxon>
        <taxon>Gunneridae</taxon>
        <taxon>Pentapetalae</taxon>
        <taxon>rosids</taxon>
        <taxon>malvids</taxon>
        <taxon>Malvales</taxon>
        <taxon>Malvaceae</taxon>
        <taxon>Malvoideae</taxon>
        <taxon>Hibiscus</taxon>
    </lineage>
</organism>
<dbReference type="PANTHER" id="PTHR35986">
    <property type="entry name" value="EXPRESSED PROTEIN"/>
    <property type="match status" value="1"/>
</dbReference>
<comment type="caution">
    <text evidence="1">The sequence shown here is derived from an EMBL/GenBank/DDBJ whole genome shotgun (WGS) entry which is preliminary data.</text>
</comment>
<name>A0ABR2C925_9ROSI</name>
<dbReference type="EMBL" id="JBBPBM010000061">
    <property type="protein sequence ID" value="KAK8515917.1"/>
    <property type="molecule type" value="Genomic_DNA"/>
</dbReference>
<proteinExistence type="predicted"/>
<sequence>MGDALFELERNLRSQKEQLTPQEENFFQRCKSSALNQFTAGVLAGGGLVWAATWKLNRLLRVNLSGGAAIILGFLRFGNSLDSSVDHILSLDGTRMQSELANIIVNKYRHDPWKMRTISKHFYLEEVFDDSTLGVRLRWRYRNFFSDNVDQDQGTLGDSRDVSRNASPSDIHNNFDRKKTDLKSEQILVKAGSELMADPLECVFGYTAASDETHRSTPSSMPSRAQSRAHRRANRRRRMHRQEASLGSHDGKYSMLDGV</sequence>
<gene>
    <name evidence="1" type="ORF">V6N12_066758</name>
</gene>
<protein>
    <submittedName>
        <fullName evidence="1">Uncharacterized protein</fullName>
    </submittedName>
</protein>
<evidence type="ECO:0000313" key="1">
    <source>
        <dbReference type="EMBL" id="KAK8515917.1"/>
    </source>
</evidence>
<dbReference type="Proteomes" id="UP001472677">
    <property type="component" value="Unassembled WGS sequence"/>
</dbReference>
<evidence type="ECO:0000313" key="2">
    <source>
        <dbReference type="Proteomes" id="UP001472677"/>
    </source>
</evidence>
<accession>A0ABR2C925</accession>
<reference evidence="1 2" key="1">
    <citation type="journal article" date="2024" name="G3 (Bethesda)">
        <title>Genome assembly of Hibiscus sabdariffa L. provides insights into metabolisms of medicinal natural products.</title>
        <authorList>
            <person name="Kim T."/>
        </authorList>
    </citation>
    <scope>NUCLEOTIDE SEQUENCE [LARGE SCALE GENOMIC DNA]</scope>
    <source>
        <strain evidence="1">TK-2024</strain>
        <tissue evidence="1">Old leaves</tissue>
    </source>
</reference>
<dbReference type="PANTHER" id="PTHR35986:SF1">
    <property type="entry name" value="OS10G0430800 PROTEIN"/>
    <property type="match status" value="1"/>
</dbReference>
<keyword evidence="2" id="KW-1185">Reference proteome</keyword>